<dbReference type="SUPFAM" id="SSF56436">
    <property type="entry name" value="C-type lectin-like"/>
    <property type="match status" value="1"/>
</dbReference>
<dbReference type="OrthoDB" id="8064685at2759"/>
<accession>A0A8S3RMJ6</accession>
<name>A0A8S3RMJ6_MYTED</name>
<organism evidence="3 4">
    <name type="scientific">Mytilus edulis</name>
    <name type="common">Blue mussel</name>
    <dbReference type="NCBI Taxonomy" id="6550"/>
    <lineage>
        <taxon>Eukaryota</taxon>
        <taxon>Metazoa</taxon>
        <taxon>Spiralia</taxon>
        <taxon>Lophotrochozoa</taxon>
        <taxon>Mollusca</taxon>
        <taxon>Bivalvia</taxon>
        <taxon>Autobranchia</taxon>
        <taxon>Pteriomorphia</taxon>
        <taxon>Mytilida</taxon>
        <taxon>Mytiloidea</taxon>
        <taxon>Mytilidae</taxon>
        <taxon>Mytilinae</taxon>
        <taxon>Mytilus</taxon>
    </lineage>
</organism>
<evidence type="ECO:0000259" key="1">
    <source>
        <dbReference type="PROSITE" id="PS50041"/>
    </source>
</evidence>
<evidence type="ECO:0000259" key="2">
    <source>
        <dbReference type="PROSITE" id="PS50878"/>
    </source>
</evidence>
<dbReference type="Proteomes" id="UP000683360">
    <property type="component" value="Unassembled WGS sequence"/>
</dbReference>
<evidence type="ECO:0008006" key="5">
    <source>
        <dbReference type="Google" id="ProtNLM"/>
    </source>
</evidence>
<evidence type="ECO:0000313" key="3">
    <source>
        <dbReference type="EMBL" id="CAG2209424.1"/>
    </source>
</evidence>
<feature type="domain" description="C-type lectin" evidence="1">
    <location>
        <begin position="269"/>
        <end position="355"/>
    </location>
</feature>
<dbReference type="InterPro" id="IPR001304">
    <property type="entry name" value="C-type_lectin-like"/>
</dbReference>
<protein>
    <recommendedName>
        <fullName evidence="5">C-type lectin domain-containing protein</fullName>
    </recommendedName>
</protein>
<dbReference type="CDD" id="cd00037">
    <property type="entry name" value="CLECT"/>
    <property type="match status" value="1"/>
</dbReference>
<dbReference type="PANTHER" id="PTHR21301:SF10">
    <property type="entry name" value="REVERSE TRANSCRIPTASE DOMAIN-CONTAINING PROTEIN"/>
    <property type="match status" value="1"/>
</dbReference>
<dbReference type="InterPro" id="IPR016187">
    <property type="entry name" value="CTDL_fold"/>
</dbReference>
<comment type="caution">
    <text evidence="3">The sequence shown here is derived from an EMBL/GenBank/DDBJ whole genome shotgun (WGS) entry which is preliminary data.</text>
</comment>
<keyword evidence="4" id="KW-1185">Reference proteome</keyword>
<evidence type="ECO:0000313" key="4">
    <source>
        <dbReference type="Proteomes" id="UP000683360"/>
    </source>
</evidence>
<dbReference type="Gene3D" id="3.10.100.10">
    <property type="entry name" value="Mannose-Binding Protein A, subunit A"/>
    <property type="match status" value="1"/>
</dbReference>
<dbReference type="Pfam" id="PF00059">
    <property type="entry name" value="Lectin_C"/>
    <property type="match status" value="1"/>
</dbReference>
<dbReference type="AlphaFoldDB" id="A0A8S3RMJ6"/>
<gene>
    <name evidence="3" type="ORF">MEDL_23561</name>
</gene>
<dbReference type="InterPro" id="IPR016186">
    <property type="entry name" value="C-type_lectin-like/link_sf"/>
</dbReference>
<dbReference type="InterPro" id="IPR000477">
    <property type="entry name" value="RT_dom"/>
</dbReference>
<proteinExistence type="predicted"/>
<feature type="domain" description="Reverse transcriptase" evidence="2">
    <location>
        <begin position="1"/>
        <end position="277"/>
    </location>
</feature>
<dbReference type="EMBL" id="CAJPWZ010001174">
    <property type="protein sequence ID" value="CAG2209424.1"/>
    <property type="molecule type" value="Genomic_DNA"/>
</dbReference>
<dbReference type="PROSITE" id="PS50041">
    <property type="entry name" value="C_TYPE_LECTIN_2"/>
    <property type="match status" value="1"/>
</dbReference>
<sequence>MKEENCIDEISFKYIKNEQNYIKTPFAYFLPKIHKLDREVLQNIENENNQIKTINVPGRPIISQCNGPLERLGRYLDYFLLPLVKNTKTYISDTGDLIRNIENCTFDNNVLLVTYDITSLYTNLRFEEITEALQKALDEHDKIEYSITKPTNNFLIEITKLILSNNEFTFHGKSYRQIIGASMGATASPEICDIAIYNHINSILKNSPISEKIIFHKRMRDDGLLMVKAKESEIDFMQTTMGLKLTVCVLVFVVYAAHVEAGRSGKKHGQRFCHYYDVDEYAPSRNTWEKARKHCQRKGGDLVQISSPNEDYRVNKMLEDVINKGNGDGWYIGAKYVNGEWRMADGSPMWYTNFPKYVQEAFMMSDSPSDTSRITNFAAIFYDVTANGYETYNWGYVSPRDRSKLGTICEIKKC</sequence>
<dbReference type="PROSITE" id="PS50878">
    <property type="entry name" value="RT_POL"/>
    <property type="match status" value="1"/>
</dbReference>
<reference evidence="3" key="1">
    <citation type="submission" date="2021-03" db="EMBL/GenBank/DDBJ databases">
        <authorList>
            <person name="Bekaert M."/>
        </authorList>
    </citation>
    <scope>NUCLEOTIDE SEQUENCE</scope>
</reference>
<dbReference type="PANTHER" id="PTHR21301">
    <property type="entry name" value="REVERSE TRANSCRIPTASE"/>
    <property type="match status" value="1"/>
</dbReference>
<dbReference type="SMART" id="SM00034">
    <property type="entry name" value="CLECT"/>
    <property type="match status" value="1"/>
</dbReference>